<comment type="similarity">
    <text evidence="1">Belongs to the Pup ligase/Pup deamidase family. Pup deamidase subfamily.</text>
</comment>
<dbReference type="Pfam" id="PF03136">
    <property type="entry name" value="Pup_ligase"/>
    <property type="match status" value="1"/>
</dbReference>
<gene>
    <name evidence="2" type="primary">dop</name>
    <name evidence="2" type="ORF">ACFP3M_27040</name>
</gene>
<keyword evidence="3" id="KW-1185">Reference proteome</keyword>
<dbReference type="PANTHER" id="PTHR42307">
    <property type="entry name" value="PUP DEAMIDASE/DEPUPYLASE"/>
    <property type="match status" value="1"/>
</dbReference>
<dbReference type="Proteomes" id="UP001596241">
    <property type="component" value="Unassembled WGS sequence"/>
</dbReference>
<evidence type="ECO:0000256" key="1">
    <source>
        <dbReference type="ARBA" id="ARBA00009114"/>
    </source>
</evidence>
<reference evidence="3" key="1">
    <citation type="journal article" date="2019" name="Int. J. Syst. Evol. Microbiol.">
        <title>The Global Catalogue of Microorganisms (GCM) 10K type strain sequencing project: providing services to taxonomists for standard genome sequencing and annotation.</title>
        <authorList>
            <consortium name="The Broad Institute Genomics Platform"/>
            <consortium name="The Broad Institute Genome Sequencing Center for Infectious Disease"/>
            <person name="Wu L."/>
            <person name="Ma J."/>
        </authorList>
    </citation>
    <scope>NUCLEOTIDE SEQUENCE [LARGE SCALE GENOMIC DNA]</scope>
    <source>
        <strain evidence="3">CGMCC 1.15809</strain>
    </source>
</reference>
<evidence type="ECO:0000313" key="2">
    <source>
        <dbReference type="EMBL" id="MFC5896458.1"/>
    </source>
</evidence>
<dbReference type="NCBIfam" id="TIGR03688">
    <property type="entry name" value="depupylase_Dop"/>
    <property type="match status" value="1"/>
</dbReference>
<name>A0ABW1FSB8_9ACTN</name>
<accession>A0ABW1FSB8</accession>
<dbReference type="EMBL" id="JBHSPW010000015">
    <property type="protein sequence ID" value="MFC5896458.1"/>
    <property type="molecule type" value="Genomic_DNA"/>
</dbReference>
<dbReference type="InterPro" id="IPR022366">
    <property type="entry name" value="Pup_deamidase"/>
</dbReference>
<dbReference type="GO" id="GO:0016787">
    <property type="term" value="F:hydrolase activity"/>
    <property type="evidence" value="ECO:0007669"/>
    <property type="project" value="UniProtKB-KW"/>
</dbReference>
<dbReference type="InterPro" id="IPR004347">
    <property type="entry name" value="Pup_ligase/deamidase"/>
</dbReference>
<protein>
    <submittedName>
        <fullName evidence="2">Depupylase/deamidase Dop</fullName>
        <ecNumber evidence="2">3.5.1.119</ecNumber>
    </submittedName>
</protein>
<evidence type="ECO:0000313" key="3">
    <source>
        <dbReference type="Proteomes" id="UP001596241"/>
    </source>
</evidence>
<dbReference type="RefSeq" id="WP_345093107.1">
    <property type="nucleotide sequence ID" value="NZ_BAAAWG010000025.1"/>
</dbReference>
<dbReference type="PANTHER" id="PTHR42307:SF2">
    <property type="entry name" value="PUP DEAMIDASE_DEPUPYLASE"/>
    <property type="match status" value="1"/>
</dbReference>
<dbReference type="EC" id="3.5.1.119" evidence="2"/>
<keyword evidence="2" id="KW-0378">Hydrolase</keyword>
<organism evidence="2 3">
    <name type="scientific">Streptomyces ramulosus</name>
    <dbReference type="NCBI Taxonomy" id="47762"/>
    <lineage>
        <taxon>Bacteria</taxon>
        <taxon>Bacillati</taxon>
        <taxon>Actinomycetota</taxon>
        <taxon>Actinomycetes</taxon>
        <taxon>Kitasatosporales</taxon>
        <taxon>Streptomycetaceae</taxon>
        <taxon>Streptomyces</taxon>
    </lineage>
</organism>
<dbReference type="PIRSF" id="PIRSF018077">
    <property type="entry name" value="UCP018077"/>
    <property type="match status" value="1"/>
</dbReference>
<proteinExistence type="inferred from homology"/>
<sequence length="514" mass="57597">MTVRRVMGIETEYGISVPGHPNANAMLTSSQVVNAYAAAMHRARRARWDFEEENPLRDARGFDLAREAADSSQLTDEDIGLANVILTNGARLYVDHAHPEYSSPEVTNPRDAVLWDKAGERIMAEAAERAAQVPGAQPIHLYKNNTDNKGASYGTHENYLMKRETPFSDIVRHLTPFFVSRQVVTGAGRVGIGQDGRDHGFQISQRADYFEVEVGLETTLKRPIINTRDEPHSDAEKYRRLHVIIGDANLSEISTYLKLGTTALVLSMIEDGFIAVDLAVDQPVRTLHQVSHDPGLQHLVTLRSGRTLTAVQLQMEYYELARKYVEDRYGADADDQTKDVLGRWEDVLGRLENDPMSLAGELDWVAKRELMEGYRRRDGLGWDAARLHLVDLQYADVRPEKGLYNRLAARGKMTRLLDEAEVVRAGLEPPEDTRAYFRGRCLEQYADDVAAASWDSVIFDLPGRDSLQRVPTLEPLRGTREHVKGLLDRCRTAEDLVRALSGRAAATDSPPNRG</sequence>
<comment type="caution">
    <text evidence="2">The sequence shown here is derived from an EMBL/GenBank/DDBJ whole genome shotgun (WGS) entry which is preliminary data.</text>
</comment>